<sequence length="322" mass="36298">MKYFWCEMCHLPTKGKVCNVQGSAMAIKQVCECGHTRRWESQPKVRGVPAGNILLSAGILFSGCSTSKVLRIFDFINVLSISFSTFFSHQRTVLWPAIERVWTKCNDQLISVLLDREEELVVAGDGRCDSPGHSAKFGVYSMIDMHIDMHTGRVVAIELVQRTTDSLRRCSLSLAEIITDRHLQIQKWIRENLPGTVHSFDVWHIKKAVKKKLLALSKEKGCNIVCKWMKSIINHLYWSAASSQGEEGSMIAAKWTSVVNHVQVIHTGHGDLYQQCTHGPLEPREWLKKGSKAAAKMEDILLNKRLCTDIKKTPIPGSPTFQ</sequence>
<organism evidence="1 2">
    <name type="scientific">Mya arenaria</name>
    <name type="common">Soft-shell clam</name>
    <dbReference type="NCBI Taxonomy" id="6604"/>
    <lineage>
        <taxon>Eukaryota</taxon>
        <taxon>Metazoa</taxon>
        <taxon>Spiralia</taxon>
        <taxon>Lophotrochozoa</taxon>
        <taxon>Mollusca</taxon>
        <taxon>Bivalvia</taxon>
        <taxon>Autobranchia</taxon>
        <taxon>Heteroconchia</taxon>
        <taxon>Euheterodonta</taxon>
        <taxon>Imparidentia</taxon>
        <taxon>Neoheterodontei</taxon>
        <taxon>Myida</taxon>
        <taxon>Myoidea</taxon>
        <taxon>Myidae</taxon>
        <taxon>Mya</taxon>
    </lineage>
</organism>
<proteinExistence type="predicted"/>
<evidence type="ECO:0008006" key="3">
    <source>
        <dbReference type="Google" id="ProtNLM"/>
    </source>
</evidence>
<dbReference type="PANTHER" id="PTHR31751">
    <property type="entry name" value="SI:CH211-108C17.2-RELATED-RELATED"/>
    <property type="match status" value="1"/>
</dbReference>
<evidence type="ECO:0000313" key="2">
    <source>
        <dbReference type="Proteomes" id="UP001164746"/>
    </source>
</evidence>
<evidence type="ECO:0000313" key="1">
    <source>
        <dbReference type="EMBL" id="WAR06399.1"/>
    </source>
</evidence>
<keyword evidence="2" id="KW-1185">Reference proteome</keyword>
<accession>A0ABY7EBA3</accession>
<dbReference type="EMBL" id="CP111016">
    <property type="protein sequence ID" value="WAR06399.1"/>
    <property type="molecule type" value="Genomic_DNA"/>
</dbReference>
<name>A0ABY7EBA3_MYAAR</name>
<gene>
    <name evidence="1" type="ORF">MAR_021768</name>
</gene>
<dbReference type="PANTHER" id="PTHR31751:SF42">
    <property type="entry name" value="PROTEIN CBG10204"/>
    <property type="match status" value="1"/>
</dbReference>
<reference evidence="1" key="1">
    <citation type="submission" date="2022-11" db="EMBL/GenBank/DDBJ databases">
        <title>Centuries of genome instability and evolution in soft-shell clam transmissible cancer (bioRxiv).</title>
        <authorList>
            <person name="Hart S.F.M."/>
            <person name="Yonemitsu M.A."/>
            <person name="Giersch R.M."/>
            <person name="Beal B.F."/>
            <person name="Arriagada G."/>
            <person name="Davis B.W."/>
            <person name="Ostrander E.A."/>
            <person name="Goff S.P."/>
            <person name="Metzger M.J."/>
        </authorList>
    </citation>
    <scope>NUCLEOTIDE SEQUENCE</scope>
    <source>
        <strain evidence="1">MELC-2E11</strain>
        <tissue evidence="1">Siphon/mantle</tissue>
    </source>
</reference>
<protein>
    <recommendedName>
        <fullName evidence="3">Transposase</fullName>
    </recommendedName>
</protein>
<dbReference type="Proteomes" id="UP001164746">
    <property type="component" value="Chromosome 5"/>
</dbReference>